<keyword evidence="5" id="KW-1185">Reference proteome</keyword>
<keyword evidence="1" id="KW-0732">Signal</keyword>
<keyword evidence="2" id="KW-0812">Transmembrane</keyword>
<evidence type="ECO:0000313" key="4">
    <source>
        <dbReference type="EMBL" id="SKB29917.1"/>
    </source>
</evidence>
<evidence type="ECO:0000256" key="1">
    <source>
        <dbReference type="ARBA" id="ARBA00022729"/>
    </source>
</evidence>
<dbReference type="Gene3D" id="2.70.70.10">
    <property type="entry name" value="Glucose Permease (Domain IIA)"/>
    <property type="match status" value="1"/>
</dbReference>
<dbReference type="InterPro" id="IPR011055">
    <property type="entry name" value="Dup_hybrid_motif"/>
</dbReference>
<dbReference type="InterPro" id="IPR050570">
    <property type="entry name" value="Cell_wall_metabolism_enzyme"/>
</dbReference>
<dbReference type="InterPro" id="IPR016047">
    <property type="entry name" value="M23ase_b-sheet_dom"/>
</dbReference>
<dbReference type="STRING" id="623280.SAMN05660226_00589"/>
<reference evidence="4 5" key="1">
    <citation type="submission" date="2017-02" db="EMBL/GenBank/DDBJ databases">
        <authorList>
            <person name="Peterson S.W."/>
        </authorList>
    </citation>
    <scope>NUCLEOTIDE SEQUENCE [LARGE SCALE GENOMIC DNA]</scope>
    <source>
        <strain evidence="4 5">DSM 22899</strain>
    </source>
</reference>
<proteinExistence type="predicted"/>
<accession>A0A1T5A590</accession>
<dbReference type="Pfam" id="PF01551">
    <property type="entry name" value="Peptidase_M23"/>
    <property type="match status" value="1"/>
</dbReference>
<gene>
    <name evidence="4" type="ORF">SAMN05660226_00589</name>
</gene>
<evidence type="ECO:0000256" key="2">
    <source>
        <dbReference type="SAM" id="Phobius"/>
    </source>
</evidence>
<keyword evidence="2" id="KW-0472">Membrane</keyword>
<feature type="domain" description="M23ase beta-sheet core" evidence="3">
    <location>
        <begin position="193"/>
        <end position="288"/>
    </location>
</feature>
<dbReference type="Proteomes" id="UP000190541">
    <property type="component" value="Unassembled WGS sequence"/>
</dbReference>
<organism evidence="4 5">
    <name type="scientific">Parapedobacter luteus</name>
    <dbReference type="NCBI Taxonomy" id="623280"/>
    <lineage>
        <taxon>Bacteria</taxon>
        <taxon>Pseudomonadati</taxon>
        <taxon>Bacteroidota</taxon>
        <taxon>Sphingobacteriia</taxon>
        <taxon>Sphingobacteriales</taxon>
        <taxon>Sphingobacteriaceae</taxon>
        <taxon>Parapedobacter</taxon>
    </lineage>
</organism>
<dbReference type="PANTHER" id="PTHR21666">
    <property type="entry name" value="PEPTIDASE-RELATED"/>
    <property type="match status" value="1"/>
</dbReference>
<keyword evidence="4" id="KW-0378">Hydrolase</keyword>
<dbReference type="CDD" id="cd12797">
    <property type="entry name" value="M23_peptidase"/>
    <property type="match status" value="1"/>
</dbReference>
<dbReference type="EMBL" id="FUYS01000001">
    <property type="protein sequence ID" value="SKB29917.1"/>
    <property type="molecule type" value="Genomic_DNA"/>
</dbReference>
<dbReference type="SUPFAM" id="SSF51261">
    <property type="entry name" value="Duplicated hybrid motif"/>
    <property type="match status" value="1"/>
</dbReference>
<evidence type="ECO:0000313" key="5">
    <source>
        <dbReference type="Proteomes" id="UP000190541"/>
    </source>
</evidence>
<sequence>MRKQKTKLAKTLNMRYKVVVLQEETFEEKASFTGKLWYWITGVSSAAVIVVMLTIAFIRATPLREYVAGMSLNGFERSRLIEAYTRIDSMEQVAAANTIYLDNLRQVIAGQAGETLEQAGGQHIAGKTTNPAPPAVADVGLSKDELALRQLVESGAPYDLPENPEAAHTGISSYTFYSPIKGIISSNFSAKEQHYAVDIAVKLNEPVRTTLSGNVVFASYTPETGYVVIVQHSNNLLSLYKHCASIIKKVGSFVRGGEVIAFAGDTGELSTGPHLHFELWHNGNPVNPTDYIAF</sequence>
<dbReference type="AlphaFoldDB" id="A0A1T5A590"/>
<dbReference type="GO" id="GO:0004222">
    <property type="term" value="F:metalloendopeptidase activity"/>
    <property type="evidence" value="ECO:0007669"/>
    <property type="project" value="TreeGrafter"/>
</dbReference>
<protein>
    <submittedName>
        <fullName evidence="4">Murein DD-endopeptidase MepM and murein hydrolase activator NlpD, contain LysM domain</fullName>
    </submittedName>
</protein>
<dbReference type="PANTHER" id="PTHR21666:SF289">
    <property type="entry name" value="L-ALA--D-GLU ENDOPEPTIDASE"/>
    <property type="match status" value="1"/>
</dbReference>
<name>A0A1T5A590_9SPHI</name>
<feature type="transmembrane region" description="Helical" evidence="2">
    <location>
        <begin position="36"/>
        <end position="58"/>
    </location>
</feature>
<keyword evidence="2" id="KW-1133">Transmembrane helix</keyword>
<evidence type="ECO:0000259" key="3">
    <source>
        <dbReference type="Pfam" id="PF01551"/>
    </source>
</evidence>